<sequence length="667" mass="76240">MGEFGLSLHRSGGSICSGGETRCSAVWSAHLFWVQRAIGSNPVTLMWGRSQPQTGSIAASDNKIIHIEFENENLRCGLAFDIQCWLTAAPPETLTDKIRFNLAVPSSWAFSARPHLHDFEPGRDSLTLLPGNLASLGNTLCPELGSKGSIQHENLVVSDLQVNSENLINYLRQDILILGGVMLKAQEINWSKYQIDVEDVMTITSLSLKIFRKLYFDDNAFHINIPTRNQDTFIRRGYYGGHVDVYKPHGENLYYYDVNSLYPYIMKSYPMPSGDPVWKNNLESVELDSLFGFIEAYVVTRLFGYMFEKKSSPFEGFISDLYESRLEAKKRGDEPMTFIYKILMNSLYGRFGMNPESIVTEICNQEKYDEMMMKDNFQSADKLNDDYYIVNYISNSQIVDDTEWKAPKHSAVQLSAAITALCSDSYVPPYFKEDCYYTDTDSIVLGSPLSDDLVSSKEMGKFKLENHVKKGIFLAPKSYMLEIEDDQHIIKHKGPAKDLVTSEWFQKVLEDPSLTEKIATSANFRIDWKELKIVKKDILLKLGLPQSNKRENIYDSNNLWIDTRPLDIIDLGTKDATTIFKYELLTKNGEIDKNHLSNEKITKLLEEMDDENKSLLSKYYEEEGNQSTNEGQKTTTVQPTLYNNKPKKNKKSKDNDTTKIYRPKPDE</sequence>
<dbReference type="PANTHER" id="PTHR33568">
    <property type="entry name" value="DNA POLYMERASE"/>
    <property type="match status" value="1"/>
</dbReference>
<reference evidence="11" key="2">
    <citation type="journal article" date="2024" name="Plant">
        <title>Genomic evolution and insights into agronomic trait innovations of Sesamum species.</title>
        <authorList>
            <person name="Miao H."/>
            <person name="Wang L."/>
            <person name="Qu L."/>
            <person name="Liu H."/>
            <person name="Sun Y."/>
            <person name="Le M."/>
            <person name="Wang Q."/>
            <person name="Wei S."/>
            <person name="Zheng Y."/>
            <person name="Lin W."/>
            <person name="Duan Y."/>
            <person name="Cao H."/>
            <person name="Xiong S."/>
            <person name="Wang X."/>
            <person name="Wei L."/>
            <person name="Li C."/>
            <person name="Ma Q."/>
            <person name="Ju M."/>
            <person name="Zhao R."/>
            <person name="Li G."/>
            <person name="Mu C."/>
            <person name="Tian Q."/>
            <person name="Mei H."/>
            <person name="Zhang T."/>
            <person name="Gao T."/>
            <person name="Zhang H."/>
        </authorList>
    </citation>
    <scope>NUCLEOTIDE SEQUENCE</scope>
    <source>
        <strain evidence="11">KEN8</strain>
    </source>
</reference>
<dbReference type="GO" id="GO:0000166">
    <property type="term" value="F:nucleotide binding"/>
    <property type="evidence" value="ECO:0007669"/>
    <property type="project" value="InterPro"/>
</dbReference>
<evidence type="ECO:0000256" key="3">
    <source>
        <dbReference type="ARBA" id="ARBA00022679"/>
    </source>
</evidence>
<dbReference type="PROSITE" id="PS00116">
    <property type="entry name" value="DNA_POLYMERASE_B"/>
    <property type="match status" value="1"/>
</dbReference>
<name>A0AAW2J5V6_9LAMI</name>
<dbReference type="SUPFAM" id="SSF56672">
    <property type="entry name" value="DNA/RNA polymerases"/>
    <property type="match status" value="1"/>
</dbReference>
<dbReference type="EMBL" id="JACGWM010001715">
    <property type="protein sequence ID" value="KAL0288983.1"/>
    <property type="molecule type" value="Genomic_DNA"/>
</dbReference>
<evidence type="ECO:0000256" key="7">
    <source>
        <dbReference type="ARBA" id="ARBA00023125"/>
    </source>
</evidence>
<keyword evidence="3" id="KW-0808">Transferase</keyword>
<evidence type="ECO:0000313" key="11">
    <source>
        <dbReference type="EMBL" id="KAL0288983.1"/>
    </source>
</evidence>
<evidence type="ECO:0000256" key="1">
    <source>
        <dbReference type="ARBA" id="ARBA00005755"/>
    </source>
</evidence>
<evidence type="ECO:0000256" key="6">
    <source>
        <dbReference type="ARBA" id="ARBA00022932"/>
    </source>
</evidence>
<evidence type="ECO:0000256" key="9">
    <source>
        <dbReference type="SAM" id="MobiDB-lite"/>
    </source>
</evidence>
<dbReference type="Gene3D" id="3.30.420.10">
    <property type="entry name" value="Ribonuclease H-like superfamily/Ribonuclease H"/>
    <property type="match status" value="1"/>
</dbReference>
<keyword evidence="5" id="KW-0235">DNA replication</keyword>
<reference evidence="11" key="1">
    <citation type="submission" date="2020-06" db="EMBL/GenBank/DDBJ databases">
        <authorList>
            <person name="Li T."/>
            <person name="Hu X."/>
            <person name="Zhang T."/>
            <person name="Song X."/>
            <person name="Zhang H."/>
            <person name="Dai N."/>
            <person name="Sheng W."/>
            <person name="Hou X."/>
            <person name="Wei L."/>
        </authorList>
    </citation>
    <scope>NUCLEOTIDE SEQUENCE</scope>
    <source>
        <strain evidence="11">KEN8</strain>
        <tissue evidence="11">Leaf</tissue>
    </source>
</reference>
<dbReference type="InterPro" id="IPR004868">
    <property type="entry name" value="DNA-dir_DNA_pol_B_mt/vir"/>
</dbReference>
<keyword evidence="7" id="KW-0238">DNA-binding</keyword>
<gene>
    <name evidence="11" type="ORF">Scaly_2715400</name>
</gene>
<evidence type="ECO:0000259" key="10">
    <source>
        <dbReference type="Pfam" id="PF03175"/>
    </source>
</evidence>
<accession>A0AAW2J5V6</accession>
<dbReference type="SUPFAM" id="SSF53098">
    <property type="entry name" value="Ribonuclease H-like"/>
    <property type="match status" value="1"/>
</dbReference>
<keyword evidence="4" id="KW-0548">Nucleotidyltransferase</keyword>
<comment type="caution">
    <text evidence="11">The sequence shown here is derived from an EMBL/GenBank/DDBJ whole genome shotgun (WGS) entry which is preliminary data.</text>
</comment>
<dbReference type="GO" id="GO:0003677">
    <property type="term" value="F:DNA binding"/>
    <property type="evidence" value="ECO:0007669"/>
    <property type="project" value="UniProtKB-KW"/>
</dbReference>
<dbReference type="GO" id="GO:0006260">
    <property type="term" value="P:DNA replication"/>
    <property type="evidence" value="ECO:0007669"/>
    <property type="project" value="UniProtKB-KW"/>
</dbReference>
<protein>
    <recommendedName>
        <fullName evidence="2">DNA-directed DNA polymerase</fullName>
        <ecNumber evidence="2">2.7.7.7</ecNumber>
    </recommendedName>
</protein>
<evidence type="ECO:0000256" key="8">
    <source>
        <dbReference type="ARBA" id="ARBA00049244"/>
    </source>
</evidence>
<comment type="similarity">
    <text evidence="1">Belongs to the DNA polymerase type-B family.</text>
</comment>
<dbReference type="InterPro" id="IPR043502">
    <property type="entry name" value="DNA/RNA_pol_sf"/>
</dbReference>
<evidence type="ECO:0000256" key="2">
    <source>
        <dbReference type="ARBA" id="ARBA00012417"/>
    </source>
</evidence>
<keyword evidence="6" id="KW-0239">DNA-directed DNA polymerase</keyword>
<feature type="region of interest" description="Disordered" evidence="9">
    <location>
        <begin position="621"/>
        <end position="667"/>
    </location>
</feature>
<evidence type="ECO:0000256" key="5">
    <source>
        <dbReference type="ARBA" id="ARBA00022705"/>
    </source>
</evidence>
<dbReference type="EC" id="2.7.7.7" evidence="2"/>
<dbReference type="PRINTS" id="PR00106">
    <property type="entry name" value="DNAPOLB"/>
</dbReference>
<dbReference type="Gene3D" id="1.10.287.690">
    <property type="entry name" value="Helix hairpin bin"/>
    <property type="match status" value="1"/>
</dbReference>
<dbReference type="GO" id="GO:0003887">
    <property type="term" value="F:DNA-directed DNA polymerase activity"/>
    <property type="evidence" value="ECO:0007669"/>
    <property type="project" value="UniProtKB-KW"/>
</dbReference>
<dbReference type="PANTHER" id="PTHR33568:SF3">
    <property type="entry name" value="DNA-DIRECTED DNA POLYMERASE"/>
    <property type="match status" value="1"/>
</dbReference>
<dbReference type="AlphaFoldDB" id="A0AAW2J5V6"/>
<feature type="compositionally biased region" description="Basic and acidic residues" evidence="9">
    <location>
        <begin position="652"/>
        <end position="667"/>
    </location>
</feature>
<dbReference type="InterPro" id="IPR023211">
    <property type="entry name" value="DNA_pol_palm_dom_sf"/>
</dbReference>
<dbReference type="InterPro" id="IPR006172">
    <property type="entry name" value="DNA-dir_DNA_pol_B"/>
</dbReference>
<organism evidence="11">
    <name type="scientific">Sesamum calycinum</name>
    <dbReference type="NCBI Taxonomy" id="2727403"/>
    <lineage>
        <taxon>Eukaryota</taxon>
        <taxon>Viridiplantae</taxon>
        <taxon>Streptophyta</taxon>
        <taxon>Embryophyta</taxon>
        <taxon>Tracheophyta</taxon>
        <taxon>Spermatophyta</taxon>
        <taxon>Magnoliopsida</taxon>
        <taxon>eudicotyledons</taxon>
        <taxon>Gunneridae</taxon>
        <taxon>Pentapetalae</taxon>
        <taxon>asterids</taxon>
        <taxon>lamiids</taxon>
        <taxon>Lamiales</taxon>
        <taxon>Pedaliaceae</taxon>
        <taxon>Sesamum</taxon>
    </lineage>
</organism>
<comment type="catalytic activity">
    <reaction evidence="8">
        <text>DNA(n) + a 2'-deoxyribonucleoside 5'-triphosphate = DNA(n+1) + diphosphate</text>
        <dbReference type="Rhea" id="RHEA:22508"/>
        <dbReference type="Rhea" id="RHEA-COMP:17339"/>
        <dbReference type="Rhea" id="RHEA-COMP:17340"/>
        <dbReference type="ChEBI" id="CHEBI:33019"/>
        <dbReference type="ChEBI" id="CHEBI:61560"/>
        <dbReference type="ChEBI" id="CHEBI:173112"/>
        <dbReference type="EC" id="2.7.7.7"/>
    </reaction>
</comment>
<evidence type="ECO:0000256" key="4">
    <source>
        <dbReference type="ARBA" id="ARBA00022695"/>
    </source>
</evidence>
<dbReference type="InterPro" id="IPR012337">
    <property type="entry name" value="RNaseH-like_sf"/>
</dbReference>
<feature type="domain" description="DNA-directed DNA polymerase family B mitochondria/virus" evidence="10">
    <location>
        <begin position="165"/>
        <end position="300"/>
    </location>
</feature>
<feature type="compositionally biased region" description="Polar residues" evidence="9">
    <location>
        <begin position="625"/>
        <end position="642"/>
    </location>
</feature>
<dbReference type="Pfam" id="PF03175">
    <property type="entry name" value="DNA_pol_B_2"/>
    <property type="match status" value="1"/>
</dbReference>
<dbReference type="InterPro" id="IPR036397">
    <property type="entry name" value="RNaseH_sf"/>
</dbReference>
<proteinExistence type="inferred from homology"/>
<dbReference type="InterPro" id="IPR017964">
    <property type="entry name" value="DNA-dir_DNA_pol_B_CS"/>
</dbReference>
<dbReference type="Gene3D" id="3.90.1600.10">
    <property type="entry name" value="Palm domain of DNA polymerase"/>
    <property type="match status" value="2"/>
</dbReference>